<feature type="compositionally biased region" description="Low complexity" evidence="1">
    <location>
        <begin position="300"/>
        <end position="313"/>
    </location>
</feature>
<evidence type="ECO:0000313" key="3">
    <source>
        <dbReference type="EMBL" id="VFT96512.1"/>
    </source>
</evidence>
<feature type="region of interest" description="Disordered" evidence="1">
    <location>
        <begin position="107"/>
        <end position="133"/>
    </location>
</feature>
<organism evidence="3 4">
    <name type="scientific">Aphanomyces stellatus</name>
    <dbReference type="NCBI Taxonomy" id="120398"/>
    <lineage>
        <taxon>Eukaryota</taxon>
        <taxon>Sar</taxon>
        <taxon>Stramenopiles</taxon>
        <taxon>Oomycota</taxon>
        <taxon>Saprolegniomycetes</taxon>
        <taxon>Saprolegniales</taxon>
        <taxon>Verrucalvaceae</taxon>
        <taxon>Aphanomyces</taxon>
    </lineage>
</organism>
<evidence type="ECO:0000313" key="2">
    <source>
        <dbReference type="EMBL" id="KAF0688569.1"/>
    </source>
</evidence>
<protein>
    <submittedName>
        <fullName evidence="3">Aste57867_19814 protein</fullName>
    </submittedName>
</protein>
<feature type="region of interest" description="Disordered" evidence="1">
    <location>
        <begin position="273"/>
        <end position="332"/>
    </location>
</feature>
<reference evidence="3 4" key="1">
    <citation type="submission" date="2019-03" db="EMBL/GenBank/DDBJ databases">
        <authorList>
            <person name="Gaulin E."/>
            <person name="Dumas B."/>
        </authorList>
    </citation>
    <scope>NUCLEOTIDE SEQUENCE [LARGE SCALE GENOMIC DNA]</scope>
    <source>
        <strain evidence="3">CBS 568.67</strain>
    </source>
</reference>
<keyword evidence="4" id="KW-1185">Reference proteome</keyword>
<accession>A0A485LEZ6</accession>
<evidence type="ECO:0000313" key="4">
    <source>
        <dbReference type="Proteomes" id="UP000332933"/>
    </source>
</evidence>
<name>A0A485LEZ6_9STRA</name>
<dbReference type="EMBL" id="CAADRA010006738">
    <property type="protein sequence ID" value="VFT96512.1"/>
    <property type="molecule type" value="Genomic_DNA"/>
</dbReference>
<dbReference type="OrthoDB" id="76071at2759"/>
<gene>
    <name evidence="3" type="primary">Aste57867_19814</name>
    <name evidence="2" type="ORF">As57867_019749</name>
    <name evidence="3" type="ORF">ASTE57867_19814</name>
</gene>
<feature type="compositionally biased region" description="Basic and acidic residues" evidence="1">
    <location>
        <begin position="107"/>
        <end position="116"/>
    </location>
</feature>
<proteinExistence type="predicted"/>
<sequence>MSLLDLPIDVISMDEAEDRAFDVDLAKVEMGEIGLTPDVFRPSHNLVEDGFDDGVDDFGGLHLDSMSFDTLSFYEYGPFSPTGSPKAATASTSTPAAESCVEKVQRSFTHNEHKDPSLPPKYFKTVRSSPQKRRVVSRTLNQIKKFSFAPKTDAPPAAVPTTPAVPTAAPKPIAALPPPEAQKLTAIAAVPFIKEEPMAEPEPAATKTPVRVLSRSASTPIVAKSSPLFTTPLLQKAVAPSDLSVSPQDKSTSRGAASVALLDVTKLSVNQKNVSLPPRYLQGPNSSPEKKRVHSITFGKAASFSFSPSKSPKTSLPEGQSPIGLRRSQSQL</sequence>
<dbReference type="AlphaFoldDB" id="A0A485LEZ6"/>
<evidence type="ECO:0000256" key="1">
    <source>
        <dbReference type="SAM" id="MobiDB-lite"/>
    </source>
</evidence>
<reference evidence="2" key="2">
    <citation type="submission" date="2019-06" db="EMBL/GenBank/DDBJ databases">
        <title>Genomics analysis of Aphanomyces spp. identifies a new class of oomycete effector associated with host adaptation.</title>
        <authorList>
            <person name="Gaulin E."/>
        </authorList>
    </citation>
    <scope>NUCLEOTIDE SEQUENCE</scope>
    <source>
        <strain evidence="2">CBS 578.67</strain>
    </source>
</reference>
<dbReference type="Proteomes" id="UP000332933">
    <property type="component" value="Unassembled WGS sequence"/>
</dbReference>
<dbReference type="EMBL" id="VJMH01006715">
    <property type="protein sequence ID" value="KAF0688569.1"/>
    <property type="molecule type" value="Genomic_DNA"/>
</dbReference>